<keyword evidence="2" id="KW-0472">Membrane</keyword>
<protein>
    <recommendedName>
        <fullName evidence="3">Brl1/Brr6 domain-containing protein</fullName>
    </recommendedName>
</protein>
<keyword evidence="2" id="KW-0812">Transmembrane</keyword>
<dbReference type="KEGG" id="tpf:TPHA_0D01830"/>
<evidence type="ECO:0000259" key="3">
    <source>
        <dbReference type="Pfam" id="PF10104"/>
    </source>
</evidence>
<feature type="region of interest" description="Disordered" evidence="1">
    <location>
        <begin position="287"/>
        <end position="306"/>
    </location>
</feature>
<feature type="domain" description="Brl1/Brr6" evidence="3">
    <location>
        <begin position="360"/>
        <end position="460"/>
    </location>
</feature>
<feature type="transmembrane region" description="Helical" evidence="2">
    <location>
        <begin position="363"/>
        <end position="385"/>
    </location>
</feature>
<gene>
    <name evidence="4" type="primary">TPHA0D01830</name>
    <name evidence="4" type="ordered locus">TPHA_0D01830</name>
</gene>
<evidence type="ECO:0000256" key="2">
    <source>
        <dbReference type="SAM" id="Phobius"/>
    </source>
</evidence>
<dbReference type="Proteomes" id="UP000005666">
    <property type="component" value="Chromosome 4"/>
</dbReference>
<dbReference type="OrthoDB" id="5961at2759"/>
<dbReference type="HOGENOM" id="CLU_586863_0_0_1"/>
<dbReference type="RefSeq" id="XP_003685256.1">
    <property type="nucleotide sequence ID" value="XM_003685208.1"/>
</dbReference>
<organism evidence="4 5">
    <name type="scientific">Tetrapisispora phaffii (strain ATCC 24235 / CBS 4417 / NBRC 1672 / NRRL Y-8282 / UCD 70-5)</name>
    <name type="common">Yeast</name>
    <name type="synonym">Fabospora phaffii</name>
    <dbReference type="NCBI Taxonomy" id="1071381"/>
    <lineage>
        <taxon>Eukaryota</taxon>
        <taxon>Fungi</taxon>
        <taxon>Dikarya</taxon>
        <taxon>Ascomycota</taxon>
        <taxon>Saccharomycotina</taxon>
        <taxon>Saccharomycetes</taxon>
        <taxon>Saccharomycetales</taxon>
        <taxon>Saccharomycetaceae</taxon>
        <taxon>Tetrapisispora</taxon>
    </lineage>
</organism>
<dbReference type="GO" id="GO:0006998">
    <property type="term" value="P:nuclear envelope organization"/>
    <property type="evidence" value="ECO:0007669"/>
    <property type="project" value="InterPro"/>
</dbReference>
<dbReference type="eggNOG" id="KOG4503">
    <property type="taxonomic scope" value="Eukaryota"/>
</dbReference>
<reference evidence="4 5" key="1">
    <citation type="journal article" date="2011" name="Proc. Natl. Acad. Sci. U.S.A.">
        <title>Evolutionary erosion of yeast sex chromosomes by mating-type switching accidents.</title>
        <authorList>
            <person name="Gordon J.L."/>
            <person name="Armisen D."/>
            <person name="Proux-Wera E."/>
            <person name="Oheigeartaigh S.S."/>
            <person name="Byrne K.P."/>
            <person name="Wolfe K.H."/>
        </authorList>
    </citation>
    <scope>NUCLEOTIDE SEQUENCE [LARGE SCALE GENOMIC DNA]</scope>
    <source>
        <strain evidence="5">ATCC 24235 / CBS 4417 / NBRC 1672 / NRRL Y-8282 / UCD 70-5</strain>
    </source>
</reference>
<accession>G8BSK1</accession>
<keyword evidence="2" id="KW-1133">Transmembrane helix</keyword>
<evidence type="ECO:0000313" key="5">
    <source>
        <dbReference type="Proteomes" id="UP000005666"/>
    </source>
</evidence>
<evidence type="ECO:0000313" key="4">
    <source>
        <dbReference type="EMBL" id="CCE62822.1"/>
    </source>
</evidence>
<dbReference type="PANTHER" id="PTHR28136">
    <property type="entry name" value="NUCLEUS EXPORT PROTEIN BRR6"/>
    <property type="match status" value="1"/>
</dbReference>
<dbReference type="InterPro" id="IPR018767">
    <property type="entry name" value="Brl1/Brr6_dom"/>
</dbReference>
<dbReference type="GeneID" id="11534562"/>
<sequence length="466" mass="54455">MIIEPGNGLDLLASKDCSSYYEKDFKNQNSHDIIDKYLKYTPNNPSPLRKALEIYSDVGYDGESSGYNFSDDEIGYFDDEHNHIETGGNKKRKRRYRYSSDEERLKLLTKHIDYQDQPVKKRDIIKDVIFKINKRIRKIKKCIYCIDFFVIMGAMKVILSPSRLGILISSILYGIKLRPNGEESKYDIYYNSTSKVRVFDNGQHIEEAYGSQLNNNIDDEIENLLYNDSSSYQLYKEYGLRSRLVKPPLLSKKLLSDNNLIDDQNNLKSYHGESDSNVIEFHQNEDAATTNNNNNNNNNNKTLNNRTSIQSKRDAMIIEQQKHRRKRYDLNQDIYKLPSPFFNNGHCKPKYYSIYNLTYISQLFINTIISIFIIMIIFTGIKFTIKNEILDKLSDTKLKLSIESIECIKNYEKNHCGSGKVKAMMIEKHCLNWKSCINNNKDFFHIWQQSGIKLHLIIINGLKIYS</sequence>
<dbReference type="InterPro" id="IPR040202">
    <property type="entry name" value="Brl1/Brr6"/>
</dbReference>
<proteinExistence type="predicted"/>
<evidence type="ECO:0000256" key="1">
    <source>
        <dbReference type="SAM" id="MobiDB-lite"/>
    </source>
</evidence>
<name>G8BSK1_TETPH</name>
<keyword evidence="5" id="KW-1185">Reference proteome</keyword>
<feature type="compositionally biased region" description="Low complexity" evidence="1">
    <location>
        <begin position="289"/>
        <end position="305"/>
    </location>
</feature>
<dbReference type="GO" id="GO:0055088">
    <property type="term" value="P:lipid homeostasis"/>
    <property type="evidence" value="ECO:0007669"/>
    <property type="project" value="InterPro"/>
</dbReference>
<dbReference type="PANTHER" id="PTHR28136:SF1">
    <property type="entry name" value="NUCLEUS EXPORT PROTEIN BRL1"/>
    <property type="match status" value="1"/>
</dbReference>
<dbReference type="EMBL" id="HE612859">
    <property type="protein sequence ID" value="CCE62822.1"/>
    <property type="molecule type" value="Genomic_DNA"/>
</dbReference>
<dbReference type="AlphaFoldDB" id="G8BSK1"/>
<dbReference type="Pfam" id="PF10104">
    <property type="entry name" value="Brr6_like_C_C"/>
    <property type="match status" value="1"/>
</dbReference>
<dbReference type="GO" id="GO:0031965">
    <property type="term" value="C:nuclear membrane"/>
    <property type="evidence" value="ECO:0007669"/>
    <property type="project" value="InterPro"/>
</dbReference>